<reference evidence="2" key="2">
    <citation type="journal article" date="2014" name="J. Proteome Res.">
        <title>Spit and venom from scytodes spiders: a diverse and distinct cocktail.</title>
        <authorList>
            <person name="Zobel-Thropp P.A."/>
            <person name="Correa S.M."/>
            <person name="Garb J.E."/>
            <person name="Binford G.J."/>
        </authorList>
    </citation>
    <scope>NUCLEOTIDE SEQUENCE</scope>
    <source>
        <tissue evidence="2">Venom gland</tissue>
    </source>
</reference>
<organism evidence="2">
    <name type="scientific">Scytodes thoracica</name>
    <name type="common">Spitting spider</name>
    <name type="synonym">Aranea thoracica</name>
    <dbReference type="NCBI Taxonomy" id="1112478"/>
    <lineage>
        <taxon>Eukaryota</taxon>
        <taxon>Metazoa</taxon>
        <taxon>Ecdysozoa</taxon>
        <taxon>Arthropoda</taxon>
        <taxon>Chelicerata</taxon>
        <taxon>Arachnida</taxon>
        <taxon>Araneae</taxon>
        <taxon>Araneomorphae</taxon>
        <taxon>Haplogynae</taxon>
        <taxon>Scytodoidea</taxon>
        <taxon>Scytodidae</taxon>
        <taxon>Scytodes</taxon>
    </lineage>
</organism>
<protein>
    <submittedName>
        <fullName evidence="2">Uncharacterized protein</fullName>
    </submittedName>
</protein>
<feature type="region of interest" description="Disordered" evidence="1">
    <location>
        <begin position="89"/>
        <end position="119"/>
    </location>
</feature>
<reference evidence="2" key="1">
    <citation type="submission" date="2013-11" db="EMBL/GenBank/DDBJ databases">
        <authorList>
            <person name="Thropp P.A."/>
            <person name="Correa S.M."/>
            <person name="Garb J.E."/>
            <person name="Binford G.J."/>
        </authorList>
    </citation>
    <scope>NUCLEOTIDE SEQUENCE</scope>
    <source>
        <tissue evidence="2">Venom gland</tissue>
    </source>
</reference>
<dbReference type="EMBL" id="KF860716">
    <property type="protein sequence ID" value="AIW62623.1"/>
    <property type="molecule type" value="mRNA"/>
</dbReference>
<dbReference type="AlphaFoldDB" id="A0A0A0VCK7"/>
<name>A0A0A0VCK7_SCYTH</name>
<proteinExistence type="evidence at transcript level"/>
<evidence type="ECO:0000313" key="2">
    <source>
        <dbReference type="EMBL" id="AIW62623.1"/>
    </source>
</evidence>
<sequence length="119" mass="13643">MCMKNSESWYHCYPNKTLEFQGQVLSDNSTVDSDLCSAKNQAAQFQTQAQFNSTRFQQEFQAGMQEFFQQMARLRNELRNLGGMFPAHFPFFPRDEPDSSASGSNETESDEGGWENAFK</sequence>
<evidence type="ECO:0000256" key="1">
    <source>
        <dbReference type="SAM" id="MobiDB-lite"/>
    </source>
</evidence>
<accession>A0A0A0VCK7</accession>